<dbReference type="SMART" id="SM00487">
    <property type="entry name" value="DEXDc"/>
    <property type="match status" value="1"/>
</dbReference>
<comment type="caution">
    <text evidence="12">The sequence shown here is derived from an EMBL/GenBank/DDBJ whole genome shotgun (WGS) entry which is preliminary data.</text>
</comment>
<evidence type="ECO:0000313" key="12">
    <source>
        <dbReference type="EMBL" id="TWF82520.1"/>
    </source>
</evidence>
<dbReference type="PROSITE" id="PS51643">
    <property type="entry name" value="HD_CAS3"/>
    <property type="match status" value="1"/>
</dbReference>
<feature type="region of interest" description="Disordered" evidence="10">
    <location>
        <begin position="1251"/>
        <end position="1274"/>
    </location>
</feature>
<dbReference type="InterPro" id="IPR006483">
    <property type="entry name" value="CRISPR-assoc_Cas3_HD"/>
</dbReference>
<keyword evidence="9" id="KW-0051">Antiviral defense</keyword>
<evidence type="ECO:0000256" key="6">
    <source>
        <dbReference type="ARBA" id="ARBA00022801"/>
    </source>
</evidence>
<keyword evidence="5" id="KW-0547">Nucleotide-binding</keyword>
<dbReference type="RefSeq" id="WP_246214059.1">
    <property type="nucleotide sequence ID" value="NZ_BAAAMZ010000002.1"/>
</dbReference>
<dbReference type="InterPro" id="IPR006474">
    <property type="entry name" value="Helicase_Cas3_CRISPR-ass_core"/>
</dbReference>
<dbReference type="GO" id="GO:0046872">
    <property type="term" value="F:metal ion binding"/>
    <property type="evidence" value="ECO:0007669"/>
    <property type="project" value="UniProtKB-KW"/>
</dbReference>
<proteinExistence type="inferred from homology"/>
<dbReference type="Proteomes" id="UP000317940">
    <property type="component" value="Unassembled WGS sequence"/>
</dbReference>
<dbReference type="CDD" id="cd09729">
    <property type="entry name" value="Cse1_I-E"/>
    <property type="match status" value="1"/>
</dbReference>
<evidence type="ECO:0000256" key="2">
    <source>
        <dbReference type="ARBA" id="ARBA00009046"/>
    </source>
</evidence>
<dbReference type="SUPFAM" id="SSF52540">
    <property type="entry name" value="P-loop containing nucleoside triphosphate hydrolases"/>
    <property type="match status" value="1"/>
</dbReference>
<dbReference type="NCBIfam" id="TIGR02547">
    <property type="entry name" value="casA_cse1"/>
    <property type="match status" value="1"/>
</dbReference>
<keyword evidence="4" id="KW-0479">Metal-binding</keyword>
<dbReference type="GO" id="GO:0016787">
    <property type="term" value="F:hydrolase activity"/>
    <property type="evidence" value="ECO:0007669"/>
    <property type="project" value="UniProtKB-KW"/>
</dbReference>
<dbReference type="CDD" id="cd09641">
    <property type="entry name" value="Cas3''_I"/>
    <property type="match status" value="1"/>
</dbReference>
<evidence type="ECO:0000256" key="4">
    <source>
        <dbReference type="ARBA" id="ARBA00022723"/>
    </source>
</evidence>
<keyword evidence="13" id="KW-1185">Reference proteome</keyword>
<dbReference type="InterPro" id="IPR041372">
    <property type="entry name" value="Cas3_C"/>
</dbReference>
<feature type="region of interest" description="Disordered" evidence="10">
    <location>
        <begin position="1564"/>
        <end position="1586"/>
    </location>
</feature>
<dbReference type="InterPro" id="IPR013381">
    <property type="entry name" value="CRISPR-assoc_prot_Cse1"/>
</dbReference>
<evidence type="ECO:0000256" key="10">
    <source>
        <dbReference type="SAM" id="MobiDB-lite"/>
    </source>
</evidence>
<evidence type="ECO:0000256" key="3">
    <source>
        <dbReference type="ARBA" id="ARBA00022722"/>
    </source>
</evidence>
<name>A0A561T5X9_9ACTN</name>
<dbReference type="Pfam" id="PF18019">
    <property type="entry name" value="Cas3_HD"/>
    <property type="match status" value="1"/>
</dbReference>
<evidence type="ECO:0000259" key="11">
    <source>
        <dbReference type="PROSITE" id="PS51643"/>
    </source>
</evidence>
<feature type="domain" description="HD Cas3-type" evidence="11">
    <location>
        <begin position="33"/>
        <end position="241"/>
    </location>
</feature>
<evidence type="ECO:0000256" key="5">
    <source>
        <dbReference type="ARBA" id="ARBA00022741"/>
    </source>
</evidence>
<accession>A0A561T5X9</accession>
<dbReference type="NCBIfam" id="TIGR01596">
    <property type="entry name" value="cas3_HD"/>
    <property type="match status" value="1"/>
</dbReference>
<dbReference type="CDD" id="cd17930">
    <property type="entry name" value="DEXHc_cas3"/>
    <property type="match status" value="1"/>
</dbReference>
<protein>
    <submittedName>
        <fullName evidence="12">CRISPR system Cascade subunit CasA</fullName>
    </submittedName>
</protein>
<organism evidence="12 13">
    <name type="scientific">Kitasatospora viridis</name>
    <dbReference type="NCBI Taxonomy" id="281105"/>
    <lineage>
        <taxon>Bacteria</taxon>
        <taxon>Bacillati</taxon>
        <taxon>Actinomycetota</taxon>
        <taxon>Actinomycetes</taxon>
        <taxon>Kitasatosporales</taxon>
        <taxon>Streptomycetaceae</taxon>
        <taxon>Kitasatospora</taxon>
    </lineage>
</organism>
<evidence type="ECO:0000256" key="9">
    <source>
        <dbReference type="ARBA" id="ARBA00023118"/>
    </source>
</evidence>
<evidence type="ECO:0000256" key="8">
    <source>
        <dbReference type="ARBA" id="ARBA00022840"/>
    </source>
</evidence>
<dbReference type="EMBL" id="VIWT01000004">
    <property type="protein sequence ID" value="TWF82520.1"/>
    <property type="molecule type" value="Genomic_DNA"/>
</dbReference>
<dbReference type="InterPro" id="IPR054712">
    <property type="entry name" value="Cas3-like_dom"/>
</dbReference>
<dbReference type="Gene3D" id="1.10.3210.30">
    <property type="match status" value="1"/>
</dbReference>
<evidence type="ECO:0000256" key="1">
    <source>
        <dbReference type="ARBA" id="ARBA00006847"/>
    </source>
</evidence>
<keyword evidence="8" id="KW-0067">ATP-binding</keyword>
<evidence type="ECO:0000256" key="7">
    <source>
        <dbReference type="ARBA" id="ARBA00022806"/>
    </source>
</evidence>
<dbReference type="Pfam" id="PF22590">
    <property type="entry name" value="Cas3-like_C_2"/>
    <property type="match status" value="1"/>
</dbReference>
<dbReference type="Pfam" id="PF09481">
    <property type="entry name" value="CRISPR_Cse1"/>
    <property type="match status" value="1"/>
</dbReference>
<evidence type="ECO:0000313" key="13">
    <source>
        <dbReference type="Proteomes" id="UP000317940"/>
    </source>
</evidence>
<reference evidence="12 13" key="1">
    <citation type="submission" date="2019-06" db="EMBL/GenBank/DDBJ databases">
        <title>Sequencing the genomes of 1000 actinobacteria strains.</title>
        <authorList>
            <person name="Klenk H.-P."/>
        </authorList>
    </citation>
    <scope>NUCLEOTIDE SEQUENCE [LARGE SCALE GENOMIC DNA]</scope>
    <source>
        <strain evidence="12 13">DSM 44826</strain>
    </source>
</reference>
<comment type="similarity">
    <text evidence="1">In the N-terminal section; belongs to the CRISPR-associated nuclease Cas3-HD family.</text>
</comment>
<dbReference type="GO" id="GO:0004518">
    <property type="term" value="F:nuclease activity"/>
    <property type="evidence" value="ECO:0007669"/>
    <property type="project" value="UniProtKB-KW"/>
</dbReference>
<keyword evidence="6" id="KW-0378">Hydrolase</keyword>
<keyword evidence="3" id="KW-0540">Nuclease</keyword>
<dbReference type="Gene3D" id="3.40.50.300">
    <property type="entry name" value="P-loop containing nucleotide triphosphate hydrolases"/>
    <property type="match status" value="2"/>
</dbReference>
<sequence>MSNDSMMFRHTTVDLGKRLTPVARTVWAKHDRRTDGWVPLWRHLSDTAAVAELLWDNWLPLTIRQLVAEQLPGGAEHARTLAVWLAATHDVGKCTPAFACQVDSLAERMRAAGLDMPRQERFGADRRRAPHGLAGQLLLQEWLVESHDWSDRAAGQFTVIAGGHHGVPPGYAQIHDLDLRPDLLRTPGPSEQLWRSVQFDVLDACAEAYGMRDVLPTLRAVKLSQPAQVLLTAVVIVADWVASNPDLFPYYPEASSQSEAERTAAAWRGLSLPPPWAPEEPSGSAAELIAQRFALPHGASVRPVQVQAVELARAMSSPGLMVIEAPMGEGKTEAALAVAEIFAARSGAGGCFVALPTRATSNAMFTRLLTWVDHLPGAGERSVFLAHAKAALQDEYAGLLRAGRRPIAAVDADPPRQGLGTGIATSIGTGTDPSDAGFDACEPSIEAVDVDGPRGVPRSWRESRSAAAELIAHQWLRGRKKGMLASFAVGTIDQLLFAGLKSRHLVLRHLAVAGKVVVIDEVHAYDAYMNTYLERVLSWLGAYRVPVVMLSATLPSKTRQALVRAYGGAGYEPESDSGDSEVASDYPLLTAVTPGAVPLVATPPAASGRATNVLLEQMSDDLGALADRLAAELAEGGCALVVRNTVDRVLEAAACLRQRFDAEAVTVTHARFLDLDRARKDTDLLERFGLHGRRPTGPHIVVASQVVEQSLDVDFDLLVTDLCPMDLMLQRIGRLHRHQRGPGQSDRPPRLRTARCLVTGTDWRADGPPEPVAGSIAVYRRHPLLRALAVLRPFLTEAGGHPLQLPRDIGPLVQQAYGAAPVGPDSWAVALAEAAADHQAFRAAQGARAEVFLLDEVRRPGRSLVGWVEAGVGDAEDTRSGRAQVRDGGESLEVLVARRRADGTLTTLPWLDRGLGGLELPVDSLPAPRAARGLAASSLRLPPRFSQPWLIDRVIEELEQLHVPAWQVKECPQLAGELVLVLDEDSRAHLAGFDLEYSVSDGLAVLSPEAEKSSVEKTGKGATVPSFDLLARPWLPVQRLDGTTAELSLREVFAEADTLRRLVGDVPTQEFALMRLLLAVLHDAVDGPRELEDWEELWQSSDPFAEVGPYLDKYQDQFDLLHPRTPFFQVAELRTEKDEVASLNRIVADVPNGDPFFTMRMPEVDRLDFAEAARWLVHAQAFDTSGIKSGAAGDPRAKGGKVYPQGLAWSGNLGGVLVEGDTLRETLLLNLVAADTSGVRFSADDRPAWRRGPYGPTVDPGAVDPASRRPSGPRDLYTWQSRRVRLHHDGEAVHGVVLSYGDPLTPHNQQAVEPMTGWRRSKAQEKKLGAALVYLPREHLPERTVWRGLAALLGSEGERGTQQQQEGADELRPRVVEWVARLATDGLLKRRRLIRARVLGAVYGTQQSVIDDMVDDSITMSIILLHERDGRYGRAAIGAVEDADAAVRTLGDLAADLAEAAGTGRDAPRARALELGFGELDGPYRRWLAELGTRTDSPDQARHAWQREARRRIGRLGRELVESAPEAARNGRVFDRAKGGGSYWLNDTRAHLRFRGRLNTVLPVEADPLEPDGDDALDPDEPKAGS</sequence>
<dbReference type="InterPro" id="IPR014001">
    <property type="entry name" value="Helicase_ATP-bd"/>
</dbReference>
<dbReference type="InterPro" id="IPR038257">
    <property type="entry name" value="CRISPR-assoc_Cas3_HD_sf"/>
</dbReference>
<keyword evidence="7" id="KW-0347">Helicase</keyword>
<dbReference type="GO" id="GO:0051607">
    <property type="term" value="P:defense response to virus"/>
    <property type="evidence" value="ECO:0007669"/>
    <property type="project" value="UniProtKB-KW"/>
</dbReference>
<dbReference type="Gene3D" id="1.10.132.100">
    <property type="match status" value="1"/>
</dbReference>
<dbReference type="GO" id="GO:0004386">
    <property type="term" value="F:helicase activity"/>
    <property type="evidence" value="ECO:0007669"/>
    <property type="project" value="UniProtKB-KW"/>
</dbReference>
<gene>
    <name evidence="12" type="ORF">FHX73_142</name>
</gene>
<dbReference type="NCBIfam" id="TIGR01587">
    <property type="entry name" value="cas3_core"/>
    <property type="match status" value="1"/>
</dbReference>
<comment type="similarity">
    <text evidence="2">In the central section; belongs to the CRISPR-associated helicase Cas3 family.</text>
</comment>
<dbReference type="InterPro" id="IPR027417">
    <property type="entry name" value="P-loop_NTPase"/>
</dbReference>
<dbReference type="Pfam" id="PF18395">
    <property type="entry name" value="Cas3_C"/>
    <property type="match status" value="1"/>
</dbReference>
<dbReference type="GO" id="GO:0005524">
    <property type="term" value="F:ATP binding"/>
    <property type="evidence" value="ECO:0007669"/>
    <property type="project" value="UniProtKB-KW"/>
</dbReference>
<feature type="compositionally biased region" description="Acidic residues" evidence="10">
    <location>
        <begin position="1567"/>
        <end position="1579"/>
    </location>
</feature>